<protein>
    <recommendedName>
        <fullName evidence="3">Flagellin</fullName>
    </recommendedName>
</protein>
<dbReference type="NCBIfam" id="NF006489">
    <property type="entry name" value="PRK08913.1"/>
    <property type="match status" value="1"/>
</dbReference>
<dbReference type="Pfam" id="PF00700">
    <property type="entry name" value="Flagellin_C"/>
    <property type="match status" value="1"/>
</dbReference>
<dbReference type="RefSeq" id="WP_307274870.1">
    <property type="nucleotide sequence ID" value="NZ_JAUSVX010000006.1"/>
</dbReference>
<keyword evidence="2 3" id="KW-0975">Bacterial flagellum</keyword>
<keyword evidence="6" id="KW-0282">Flagellum</keyword>
<proteinExistence type="inferred from homology"/>
<dbReference type="SUPFAM" id="SSF64518">
    <property type="entry name" value="Phase 1 flagellin"/>
    <property type="match status" value="1"/>
</dbReference>
<dbReference type="PANTHER" id="PTHR42792">
    <property type="entry name" value="FLAGELLIN"/>
    <property type="match status" value="1"/>
</dbReference>
<evidence type="ECO:0000256" key="2">
    <source>
        <dbReference type="ARBA" id="ARBA00023143"/>
    </source>
</evidence>
<dbReference type="InterPro" id="IPR001029">
    <property type="entry name" value="Flagellin_N"/>
</dbReference>
<evidence type="ECO:0000256" key="1">
    <source>
        <dbReference type="ARBA" id="ARBA00005709"/>
    </source>
</evidence>
<dbReference type="EMBL" id="JAUSVX010000006">
    <property type="protein sequence ID" value="MDQ0470701.1"/>
    <property type="molecule type" value="Genomic_DNA"/>
</dbReference>
<dbReference type="InterPro" id="IPR046358">
    <property type="entry name" value="Flagellin_C"/>
</dbReference>
<comment type="subcellular location">
    <subcellularLocation>
        <location evidence="3">Secreted</location>
    </subcellularLocation>
    <subcellularLocation>
        <location evidence="3">Bacterial flagellum</location>
    </subcellularLocation>
</comment>
<keyword evidence="6" id="KW-0969">Cilium</keyword>
<keyword evidence="6" id="KW-0966">Cell projection</keyword>
<comment type="caution">
    <text evidence="6">The sequence shown here is derived from an EMBL/GenBank/DDBJ whole genome shotgun (WGS) entry which is preliminary data.</text>
</comment>
<evidence type="ECO:0000259" key="4">
    <source>
        <dbReference type="Pfam" id="PF00669"/>
    </source>
</evidence>
<name>A0ABU0JAY9_9HYPH</name>
<feature type="domain" description="Flagellin C-terminal" evidence="5">
    <location>
        <begin position="222"/>
        <end position="299"/>
    </location>
</feature>
<dbReference type="InterPro" id="IPR001492">
    <property type="entry name" value="Flagellin"/>
</dbReference>
<reference evidence="6 7" key="1">
    <citation type="submission" date="2023-07" db="EMBL/GenBank/DDBJ databases">
        <title>Genomic Encyclopedia of Type Strains, Phase IV (KMG-IV): sequencing the most valuable type-strain genomes for metagenomic binning, comparative biology and taxonomic classification.</title>
        <authorList>
            <person name="Goeker M."/>
        </authorList>
    </citation>
    <scope>NUCLEOTIDE SEQUENCE [LARGE SCALE GENOMIC DNA]</scope>
    <source>
        <strain evidence="6 7">DSM 19619</strain>
    </source>
</reference>
<comment type="similarity">
    <text evidence="1 3">Belongs to the bacterial flagellin family.</text>
</comment>
<dbReference type="Proteomes" id="UP001242480">
    <property type="component" value="Unassembled WGS sequence"/>
</dbReference>
<evidence type="ECO:0000313" key="6">
    <source>
        <dbReference type="EMBL" id="MDQ0470701.1"/>
    </source>
</evidence>
<keyword evidence="7" id="KW-1185">Reference proteome</keyword>
<keyword evidence="3" id="KW-0964">Secreted</keyword>
<evidence type="ECO:0000259" key="5">
    <source>
        <dbReference type="Pfam" id="PF00700"/>
    </source>
</evidence>
<organism evidence="6 7">
    <name type="scientific">Labrys wisconsinensis</name>
    <dbReference type="NCBI Taxonomy" id="425677"/>
    <lineage>
        <taxon>Bacteria</taxon>
        <taxon>Pseudomonadati</taxon>
        <taxon>Pseudomonadota</taxon>
        <taxon>Alphaproteobacteria</taxon>
        <taxon>Hyphomicrobiales</taxon>
        <taxon>Xanthobacteraceae</taxon>
        <taxon>Labrys</taxon>
    </lineage>
</organism>
<sequence length="300" mass="30565">MLTRVATFAMNDEMLAGAMRTQAKLASAQLQEASGSVSGDFGGLGSQAGRYVSLQVSVTRSNAYEAAANEANGRTQAMSTGLSTLSDLISQFRSDLVGASGADGTSGLAATAQTLLQDAQATLNTQYEGRYLFAGSATTTAPVDVTALSATPSASTADTAYYKGNGAAASVRVSAEQTVSYGVTADNPAFEQLFRALNLVASGGSSVSSQTISQASSLTLAALDGVTGLQSQTGLASSTLQRAATAQSDYQSFAASQISDINDVDVAAVTAKVSDYTAQLQASYSALSKIQGLNLVDYLR</sequence>
<evidence type="ECO:0000256" key="3">
    <source>
        <dbReference type="RuleBase" id="RU362073"/>
    </source>
</evidence>
<accession>A0ABU0JAY9</accession>
<feature type="domain" description="Flagellin N-terminal" evidence="4">
    <location>
        <begin position="7"/>
        <end position="138"/>
    </location>
</feature>
<evidence type="ECO:0000313" key="7">
    <source>
        <dbReference type="Proteomes" id="UP001242480"/>
    </source>
</evidence>
<dbReference type="Pfam" id="PF00669">
    <property type="entry name" value="Flagellin_N"/>
    <property type="match status" value="1"/>
</dbReference>
<gene>
    <name evidence="6" type="ORF">QO011_003720</name>
</gene>
<comment type="function">
    <text evidence="3">Flagellin is the subunit protein which polymerizes to form the filaments of bacterial flagella.</text>
</comment>
<dbReference type="Gene3D" id="1.20.1330.10">
    <property type="entry name" value="f41 fragment of flagellin, N-terminal domain"/>
    <property type="match status" value="1"/>
</dbReference>
<dbReference type="PANTHER" id="PTHR42792:SF1">
    <property type="entry name" value="FLAGELLAR HOOK-ASSOCIATED PROTEIN 3"/>
    <property type="match status" value="1"/>
</dbReference>